<evidence type="ECO:0000256" key="1">
    <source>
        <dbReference type="SAM" id="MobiDB-lite"/>
    </source>
</evidence>
<sequence>MINQTIASSLLDTDIPMNVLMANPSGFMAKLNDVDYFAINAHSKHGIEPALKSGIDYHYYTADKDKNEKEASDAMNDGRLLHLLTLERAQFEKMYTLQTDFDKTNEGNALYFENTEALKAFVVAHNKKHSEWAEAVESAVVTFNKASNSSTKEVTNYANLPLEYQTAEVSKNRIKTLIASYEESVFTLIEMGLSDEELEGVVKNAYSNITEMTNWDTPDFSKKWEKATTSRLKAREINQLINIKLVAFEALSDDDKINTIPLFVKEASLNKGSVTKALKHYQSHQKNQITLIEKNLTPNEKVNALLAQGCNEELNAIEYYYREKLVNVGNKHPEKGTWDARDVLELINSCYDSPALFKPTLVESERAQAERDNKQLITPEILDHANKIVNAIYECPEAKKWLQLEGNEFEVGMFWNDEKTGDLCKGKVDVLNRLYNIMMDLKFVRTVDYDRLDRDSGALNYHFQDAMYRTGFDLIEAKEHENDKDEEHKLNKFIFIVVEKDAPKLGAATTKPIRVRVVEYTDPCDIERAKELIDCAIWRINKWATLGYYEGFNGLDSIQIPVYQRKQENNLLDLINAEKQGWDEIQQQKANEQTAEATKEQSTGTEQEEPCVSAPIYDLPEIGGLWGLQGAR</sequence>
<evidence type="ECO:0000313" key="3">
    <source>
        <dbReference type="EMBL" id="VVV06915.1"/>
    </source>
</evidence>
<proteinExistence type="predicted"/>
<dbReference type="Pfam" id="PF12684">
    <property type="entry name" value="DUF3799"/>
    <property type="match status" value="1"/>
</dbReference>
<feature type="compositionally biased region" description="Polar residues" evidence="1">
    <location>
        <begin position="587"/>
        <end position="605"/>
    </location>
</feature>
<dbReference type="InterPro" id="IPR011604">
    <property type="entry name" value="PDDEXK-like_dom_sf"/>
</dbReference>
<feature type="region of interest" description="Disordered" evidence="1">
    <location>
        <begin position="587"/>
        <end position="613"/>
    </location>
</feature>
<protein>
    <recommendedName>
        <fullName evidence="2">Putative exodeoxyribonuclease 8 PDDEXK-like domain-containing protein</fullName>
    </recommendedName>
</protein>
<gene>
    <name evidence="3" type="ORF">AW0309160_04409</name>
</gene>
<dbReference type="Gene3D" id="3.90.320.10">
    <property type="match status" value="1"/>
</dbReference>
<evidence type="ECO:0000259" key="2">
    <source>
        <dbReference type="Pfam" id="PF12684"/>
    </source>
</evidence>
<reference evidence="3" key="1">
    <citation type="submission" date="2019-09" db="EMBL/GenBank/DDBJ databases">
        <authorList>
            <person name="Hjerde E."/>
        </authorList>
    </citation>
    <scope>NUCLEOTIDE SEQUENCE [LARGE SCALE GENOMIC DNA]</scope>
    <source>
        <strain evidence="3">06/09/160</strain>
        <plasmid evidence="3">pAWOD_2</plasmid>
    </source>
</reference>
<feature type="domain" description="Putative exodeoxyribonuclease 8 PDDEXK-like" evidence="2">
    <location>
        <begin position="367"/>
        <end position="504"/>
    </location>
</feature>
<keyword evidence="3" id="KW-0614">Plasmid</keyword>
<geneLocation type="plasmid" evidence="3">
    <name>pAWOD_2</name>
</geneLocation>
<organism evidence="3">
    <name type="scientific">Aliivibrio wodanis</name>
    <dbReference type="NCBI Taxonomy" id="80852"/>
    <lineage>
        <taxon>Bacteria</taxon>
        <taxon>Pseudomonadati</taxon>
        <taxon>Pseudomonadota</taxon>
        <taxon>Gammaproteobacteria</taxon>
        <taxon>Vibrionales</taxon>
        <taxon>Vibrionaceae</taxon>
        <taxon>Aliivibrio</taxon>
    </lineage>
</organism>
<accession>A0A5Q4ZYH7</accession>
<dbReference type="EMBL" id="LR721753">
    <property type="protein sequence ID" value="VVV06915.1"/>
    <property type="molecule type" value="Genomic_DNA"/>
</dbReference>
<dbReference type="AlphaFoldDB" id="A0A5Q4ZYH7"/>
<name>A0A5Q4ZYH7_9GAMM</name>
<dbReference type="InterPro" id="IPR024432">
    <property type="entry name" value="Put_RecE_PDDEXK-like_dom"/>
</dbReference>